<evidence type="ECO:0000313" key="3">
    <source>
        <dbReference type="EMBL" id="CAL8120045.1"/>
    </source>
</evidence>
<evidence type="ECO:0008006" key="5">
    <source>
        <dbReference type="Google" id="ProtNLM"/>
    </source>
</evidence>
<feature type="region of interest" description="Disordered" evidence="2">
    <location>
        <begin position="1"/>
        <end position="28"/>
    </location>
</feature>
<dbReference type="InterPro" id="IPR013083">
    <property type="entry name" value="Znf_RING/FYVE/PHD"/>
</dbReference>
<keyword evidence="1" id="KW-0175">Coiled coil</keyword>
<accession>A0ABP1R7Q1</accession>
<evidence type="ECO:0000313" key="4">
    <source>
        <dbReference type="Proteomes" id="UP001642540"/>
    </source>
</evidence>
<name>A0ABP1R7Q1_9HEXA</name>
<organism evidence="3 4">
    <name type="scientific">Orchesella dallaii</name>
    <dbReference type="NCBI Taxonomy" id="48710"/>
    <lineage>
        <taxon>Eukaryota</taxon>
        <taxon>Metazoa</taxon>
        <taxon>Ecdysozoa</taxon>
        <taxon>Arthropoda</taxon>
        <taxon>Hexapoda</taxon>
        <taxon>Collembola</taxon>
        <taxon>Entomobryomorpha</taxon>
        <taxon>Entomobryoidea</taxon>
        <taxon>Orchesellidae</taxon>
        <taxon>Orchesellinae</taxon>
        <taxon>Orchesella</taxon>
    </lineage>
</organism>
<dbReference type="Proteomes" id="UP001642540">
    <property type="component" value="Unassembled WGS sequence"/>
</dbReference>
<evidence type="ECO:0000256" key="2">
    <source>
        <dbReference type="SAM" id="MobiDB-lite"/>
    </source>
</evidence>
<reference evidence="3 4" key="1">
    <citation type="submission" date="2024-08" db="EMBL/GenBank/DDBJ databases">
        <authorList>
            <person name="Cucini C."/>
            <person name="Frati F."/>
        </authorList>
    </citation>
    <scope>NUCLEOTIDE SEQUENCE [LARGE SCALE GENOMIC DNA]</scope>
</reference>
<proteinExistence type="predicted"/>
<dbReference type="SUPFAM" id="SSF57850">
    <property type="entry name" value="RING/U-box"/>
    <property type="match status" value="1"/>
</dbReference>
<keyword evidence="4" id="KW-1185">Reference proteome</keyword>
<comment type="caution">
    <text evidence="3">The sequence shown here is derived from an EMBL/GenBank/DDBJ whole genome shotgun (WGS) entry which is preliminary data.</text>
</comment>
<sequence length="226" mass="25209">MAGAKRKLEELEAPSVNPEPESEDQRRLRFEPNVTVCAICYEQVNHEALNWDEAPAGSPAAAEAGTSSGIRNVLAQPPPTSEARRILEVLGCGHVYHEVCADKYFEKPKSGGRPTLACPMSCPPSARRKLHLDFGDANCSRSDSDEVAYWKQKCRDITFQKRDKDTQLSELSGKNDALQAELQRLLRKKGEPITRHTAMLANLFQKKRTERLQPQNPDAADVITIE</sequence>
<protein>
    <recommendedName>
        <fullName evidence="5">RING-type domain-containing protein</fullName>
    </recommendedName>
</protein>
<feature type="compositionally biased region" description="Basic and acidic residues" evidence="2">
    <location>
        <begin position="1"/>
        <end position="10"/>
    </location>
</feature>
<gene>
    <name evidence="3" type="ORF">ODALV1_LOCUS18825</name>
</gene>
<dbReference type="Gene3D" id="3.30.40.10">
    <property type="entry name" value="Zinc/RING finger domain, C3HC4 (zinc finger)"/>
    <property type="match status" value="1"/>
</dbReference>
<evidence type="ECO:0000256" key="1">
    <source>
        <dbReference type="SAM" id="Coils"/>
    </source>
</evidence>
<feature type="coiled-coil region" evidence="1">
    <location>
        <begin position="161"/>
        <end position="188"/>
    </location>
</feature>
<dbReference type="EMBL" id="CAXLJM020000062">
    <property type="protein sequence ID" value="CAL8120045.1"/>
    <property type="molecule type" value="Genomic_DNA"/>
</dbReference>